<name>K9Z3K1_CYAAP</name>
<dbReference type="AlphaFoldDB" id="K9Z3K1"/>
<evidence type="ECO:0000313" key="4">
    <source>
        <dbReference type="EMBL" id="AFZ53317.1"/>
    </source>
</evidence>
<keyword evidence="4" id="KW-0808">Transferase</keyword>
<dbReference type="CDD" id="cd03801">
    <property type="entry name" value="GT4_PimA-like"/>
    <property type="match status" value="1"/>
</dbReference>
<dbReference type="Proteomes" id="UP000010480">
    <property type="component" value="Chromosome"/>
</dbReference>
<dbReference type="InterPro" id="IPR001296">
    <property type="entry name" value="Glyco_trans_1"/>
</dbReference>
<proteinExistence type="predicted"/>
<evidence type="ECO:0000259" key="3">
    <source>
        <dbReference type="Pfam" id="PF13439"/>
    </source>
</evidence>
<dbReference type="HOGENOM" id="CLU_342460_0_0_3"/>
<gene>
    <name evidence="4" type="ordered locus">Cyan10605_1198</name>
</gene>
<feature type="domain" description="Glycosyl transferase family 1" evidence="1">
    <location>
        <begin position="476"/>
        <end position="640"/>
    </location>
</feature>
<dbReference type="STRING" id="755178.Cyan10605_1198"/>
<dbReference type="OrthoDB" id="73743at2"/>
<dbReference type="Gene3D" id="3.40.50.2000">
    <property type="entry name" value="Glycogen Phosphorylase B"/>
    <property type="match status" value="2"/>
</dbReference>
<dbReference type="Pfam" id="PF00534">
    <property type="entry name" value="Glycos_transf_1"/>
    <property type="match status" value="1"/>
</dbReference>
<dbReference type="PANTHER" id="PTHR45947:SF14">
    <property type="entry name" value="SLL1723 PROTEIN"/>
    <property type="match status" value="1"/>
</dbReference>
<protein>
    <submittedName>
        <fullName evidence="4">Glycosyl transferase group 1</fullName>
    </submittedName>
</protein>
<dbReference type="InterPro" id="IPR029044">
    <property type="entry name" value="Nucleotide-diphossugar_trans"/>
</dbReference>
<evidence type="ECO:0000313" key="5">
    <source>
        <dbReference type="Proteomes" id="UP000010480"/>
    </source>
</evidence>
<feature type="domain" description="Glycosyltransferase subfamily 4-like N-terminal" evidence="3">
    <location>
        <begin position="322"/>
        <end position="468"/>
    </location>
</feature>
<reference evidence="5" key="1">
    <citation type="journal article" date="2013" name="Proc. Natl. Acad. Sci. U.S.A.">
        <title>Improving the coverage of the cyanobacterial phylum using diversity-driven genome sequencing.</title>
        <authorList>
            <person name="Shih P.M."/>
            <person name="Wu D."/>
            <person name="Latifi A."/>
            <person name="Axen S.D."/>
            <person name="Fewer D.P."/>
            <person name="Talla E."/>
            <person name="Calteau A."/>
            <person name="Cai F."/>
            <person name="Tandeau de Marsac N."/>
            <person name="Rippka R."/>
            <person name="Herdman M."/>
            <person name="Sivonen K."/>
            <person name="Coursin T."/>
            <person name="Laurent T."/>
            <person name="Goodwin L."/>
            <person name="Nolan M."/>
            <person name="Davenport K.W."/>
            <person name="Han C.S."/>
            <person name="Rubin E.M."/>
            <person name="Eisen J.A."/>
            <person name="Woyke T."/>
            <person name="Gugger M."/>
            <person name="Kerfeld C.A."/>
        </authorList>
    </citation>
    <scope>NUCLEOTIDE SEQUENCE [LARGE SCALE GENOMIC DNA]</scope>
    <source>
        <strain evidence="5">PCC 10605</strain>
    </source>
</reference>
<dbReference type="PATRIC" id="fig|755178.3.peg.1264"/>
<dbReference type="eggNOG" id="COG0463">
    <property type="taxonomic scope" value="Bacteria"/>
</dbReference>
<dbReference type="Pfam" id="PF13439">
    <property type="entry name" value="Glyco_transf_4"/>
    <property type="match status" value="1"/>
</dbReference>
<dbReference type="KEGG" id="can:Cyan10605_1198"/>
<dbReference type="GO" id="GO:0016757">
    <property type="term" value="F:glycosyltransferase activity"/>
    <property type="evidence" value="ECO:0007669"/>
    <property type="project" value="InterPro"/>
</dbReference>
<dbReference type="SUPFAM" id="SSF53448">
    <property type="entry name" value="Nucleotide-diphospho-sugar transferases"/>
    <property type="match status" value="1"/>
</dbReference>
<organism evidence="4 5">
    <name type="scientific">Cyanobacterium aponinum (strain PCC 10605)</name>
    <dbReference type="NCBI Taxonomy" id="755178"/>
    <lineage>
        <taxon>Bacteria</taxon>
        <taxon>Bacillati</taxon>
        <taxon>Cyanobacteriota</taxon>
        <taxon>Cyanophyceae</taxon>
        <taxon>Oscillatoriophycideae</taxon>
        <taxon>Chroococcales</taxon>
        <taxon>Geminocystaceae</taxon>
        <taxon>Cyanobacterium</taxon>
    </lineage>
</organism>
<evidence type="ECO:0000259" key="1">
    <source>
        <dbReference type="Pfam" id="PF00534"/>
    </source>
</evidence>
<dbReference type="InterPro" id="IPR028098">
    <property type="entry name" value="Glyco_trans_4-like_N"/>
</dbReference>
<dbReference type="EMBL" id="CP003947">
    <property type="protein sequence ID" value="AFZ53317.1"/>
    <property type="molecule type" value="Genomic_DNA"/>
</dbReference>
<dbReference type="InterPro" id="IPR001173">
    <property type="entry name" value="Glyco_trans_2-like"/>
</dbReference>
<dbReference type="Pfam" id="PF00535">
    <property type="entry name" value="Glycos_transf_2"/>
    <property type="match status" value="1"/>
</dbReference>
<dbReference type="eggNOG" id="COG0438">
    <property type="taxonomic scope" value="Bacteria"/>
</dbReference>
<dbReference type="Gene3D" id="3.90.550.10">
    <property type="entry name" value="Spore Coat Polysaccharide Biosynthesis Protein SpsA, Chain A"/>
    <property type="match status" value="1"/>
</dbReference>
<accession>K9Z3K1</accession>
<sequence>MKQLTWDIANKLIEQNTKEISSAEITENPLVSVCFITYNHQKYVQEALQSVICQKTDFPFEIVIGDDCSTDGTTEIVLEYQKKYPQLIRVLLAKENLGKYTGNGRLNGIRIREACRGKYIALLEGDDYWTDETKLQQQANVLEKDPECTGVFHDTQILCAKGLGEIKGTLYNINRLEFTLEDVISVWSPFQTSSFLFRKNSADKLPKDFLRYASGDMPLFIIVASQGKIRRIPKVMSIYRKHEGGITETSKINQYGYLYFHRYFLFNSLRKELYPLGDEKFVQVIIDVEQRLVNFFSTIEKTNIFLKQELRQIRNQKRLAQKEGLYTVVVAHVNPNAYSETFIHDHINKLPAETINLPNIAFPLQQNKEELKQFFIDREVDAVLAEYGHIGVAMMDICKELNLPLIVHFHGFDAYHHNVLQNAGRFYPILFEQAEGIIVGSRDMEKHLLSLGAIKEKLYYNPCGVDLSLFTQSHPEKSAITFVAVGRFVDKKAPTLTILAFAQVCQKYPQAKLIMMGEGVLLESCKILAKSLGIEQNIDFLGAVSHQEVAKNLSIARAFVQHSLKPSYGDSEGTSISVVEACAMGIPVVSTRHGGIKDVIIENETGFLVDEGDVDGMAEYMIQLAENPELAKKMGEAGREIIKNNFSQDKYIGNIWTIIKDSIEKNKAQQLTQKLNLSESNLIVFPDWSNYEEEIGEELLEVILQLMETPPEKPITLLVDITGILPEDATELFSAISMSLLFEYELDLTEYINISLLGDLTEQEWQILTPLITKKIKINHENQTLIKELNIK</sequence>
<dbReference type="PANTHER" id="PTHR45947">
    <property type="entry name" value="SULFOQUINOVOSYL TRANSFERASE SQD2"/>
    <property type="match status" value="1"/>
</dbReference>
<dbReference type="SUPFAM" id="SSF53756">
    <property type="entry name" value="UDP-Glycosyltransferase/glycogen phosphorylase"/>
    <property type="match status" value="1"/>
</dbReference>
<keyword evidence="5" id="KW-1185">Reference proteome</keyword>
<dbReference type="InterPro" id="IPR050194">
    <property type="entry name" value="Glycosyltransferase_grp1"/>
</dbReference>
<evidence type="ECO:0000259" key="2">
    <source>
        <dbReference type="Pfam" id="PF00535"/>
    </source>
</evidence>
<dbReference type="RefSeq" id="WP_015219046.1">
    <property type="nucleotide sequence ID" value="NC_019776.1"/>
</dbReference>
<feature type="domain" description="Glycosyltransferase 2-like" evidence="2">
    <location>
        <begin position="32"/>
        <end position="147"/>
    </location>
</feature>